<reference evidence="1" key="1">
    <citation type="journal article" date="2020" name="Nature">
        <title>Giant virus diversity and host interactions through global metagenomics.</title>
        <authorList>
            <person name="Schulz F."/>
            <person name="Roux S."/>
            <person name="Paez-Espino D."/>
            <person name="Jungbluth S."/>
            <person name="Walsh D.A."/>
            <person name="Denef V.J."/>
            <person name="McMahon K.D."/>
            <person name="Konstantinidis K.T."/>
            <person name="Eloe-Fadrosh E.A."/>
            <person name="Kyrpides N.C."/>
            <person name="Woyke T."/>
        </authorList>
    </citation>
    <scope>NUCLEOTIDE SEQUENCE</scope>
    <source>
        <strain evidence="1">GVMAG-M-3300010157-4</strain>
    </source>
</reference>
<evidence type="ECO:0000313" key="1">
    <source>
        <dbReference type="EMBL" id="QHS87359.1"/>
    </source>
</evidence>
<dbReference type="AlphaFoldDB" id="A0A6C0B734"/>
<accession>A0A6C0B734</accession>
<sequence>MPVVIVGTGNNRYGYSNDLVTWSWGTFGFTPTAVCCGIVNSASLWVVIGNSGTTFYSSTSTNGTTWTTPSSNISAIFTSTGWLYNALNFGYDKDGNGIFLATGYGGTSGSSSVAISSDGVNWVTGGKPFATTYFGNNCYYGNGYWVVVGNSGNASTSVMYSTNVSIAGNASITWTTCGTFTDPAYGVVYTGNRWLIGSNNSYLYYSSTNAPNSTYSSNQVVPQYPNAIMSTQNSAVVGGAGTNYSNLYYFKPVTTASPTSAVSATSTPSRTWQIEYIEPTATWIAVMEGTTGGNNSIAYSTDTQRQSNTAWTNIATVNTNMKSCVGIAAAR</sequence>
<dbReference type="EMBL" id="MN739080">
    <property type="protein sequence ID" value="QHS87359.1"/>
    <property type="molecule type" value="Genomic_DNA"/>
</dbReference>
<organism evidence="1">
    <name type="scientific">viral metagenome</name>
    <dbReference type="NCBI Taxonomy" id="1070528"/>
    <lineage>
        <taxon>unclassified sequences</taxon>
        <taxon>metagenomes</taxon>
        <taxon>organismal metagenomes</taxon>
    </lineage>
</organism>
<protein>
    <submittedName>
        <fullName evidence="1">Uncharacterized protein</fullName>
    </submittedName>
</protein>
<proteinExistence type="predicted"/>
<name>A0A6C0B734_9ZZZZ</name>